<dbReference type="Proteomes" id="UP001139409">
    <property type="component" value="Unassembled WGS sequence"/>
</dbReference>
<reference evidence="2" key="1">
    <citation type="submission" date="2021-09" db="EMBL/GenBank/DDBJ databases">
        <title>Fulvivirga sp. isolated from coastal sediment.</title>
        <authorList>
            <person name="Yu H."/>
        </authorList>
    </citation>
    <scope>NUCLEOTIDE SEQUENCE</scope>
    <source>
        <strain evidence="2">1062</strain>
    </source>
</reference>
<gene>
    <name evidence="2" type="ORF">LDX50_04255</name>
</gene>
<name>A0A9X1HN56_9BACT</name>
<proteinExistence type="predicted"/>
<sequence length="133" mass="15032">MKRMKYLLNFSLLLAVLLALTSCNDDDAPGEPGIVRLRVSNHSPVKFDQVYVNTGGGEHDYGVLAPGSTSDYITFQYVYRYAYVKVVAGDKTYVIQPIDYVGETKYFVGSYTYILDIIEPESMYGLSLEFRKN</sequence>
<evidence type="ECO:0000256" key="1">
    <source>
        <dbReference type="SAM" id="SignalP"/>
    </source>
</evidence>
<evidence type="ECO:0008006" key="4">
    <source>
        <dbReference type="Google" id="ProtNLM"/>
    </source>
</evidence>
<dbReference type="RefSeq" id="WP_225697170.1">
    <property type="nucleotide sequence ID" value="NZ_JAIXNE010000001.1"/>
</dbReference>
<dbReference type="EMBL" id="JAIXNE010000001">
    <property type="protein sequence ID" value="MCA6074065.1"/>
    <property type="molecule type" value="Genomic_DNA"/>
</dbReference>
<dbReference type="AlphaFoldDB" id="A0A9X1HN56"/>
<evidence type="ECO:0000313" key="2">
    <source>
        <dbReference type="EMBL" id="MCA6074065.1"/>
    </source>
</evidence>
<feature type="chain" id="PRO_5040728828" description="DUF4397 domain-containing protein" evidence="1">
    <location>
        <begin position="28"/>
        <end position="133"/>
    </location>
</feature>
<protein>
    <recommendedName>
        <fullName evidence="4">DUF4397 domain-containing protein</fullName>
    </recommendedName>
</protein>
<keyword evidence="3" id="KW-1185">Reference proteome</keyword>
<comment type="caution">
    <text evidence="2">The sequence shown here is derived from an EMBL/GenBank/DDBJ whole genome shotgun (WGS) entry which is preliminary data.</text>
</comment>
<keyword evidence="1" id="KW-0732">Signal</keyword>
<evidence type="ECO:0000313" key="3">
    <source>
        <dbReference type="Proteomes" id="UP001139409"/>
    </source>
</evidence>
<organism evidence="2 3">
    <name type="scientific">Fulvivirga sedimenti</name>
    <dbReference type="NCBI Taxonomy" id="2879465"/>
    <lineage>
        <taxon>Bacteria</taxon>
        <taxon>Pseudomonadati</taxon>
        <taxon>Bacteroidota</taxon>
        <taxon>Cytophagia</taxon>
        <taxon>Cytophagales</taxon>
        <taxon>Fulvivirgaceae</taxon>
        <taxon>Fulvivirga</taxon>
    </lineage>
</organism>
<feature type="signal peptide" evidence="1">
    <location>
        <begin position="1"/>
        <end position="27"/>
    </location>
</feature>
<accession>A0A9X1HN56</accession>
<dbReference type="PROSITE" id="PS51257">
    <property type="entry name" value="PROKAR_LIPOPROTEIN"/>
    <property type="match status" value="1"/>
</dbReference>